<dbReference type="InterPro" id="IPR007110">
    <property type="entry name" value="Ig-like_dom"/>
</dbReference>
<proteinExistence type="predicted"/>
<keyword evidence="1" id="KW-0732">Signal</keyword>
<evidence type="ECO:0000256" key="1">
    <source>
        <dbReference type="SAM" id="SignalP"/>
    </source>
</evidence>
<comment type="caution">
    <text evidence="3">The sequence shown here is derived from an EMBL/GenBank/DDBJ whole genome shotgun (WGS) entry which is preliminary data.</text>
</comment>
<gene>
    <name evidence="3" type="ORF">EW142_12940</name>
</gene>
<dbReference type="OrthoDB" id="678019at2"/>
<organism evidence="3 4">
    <name type="scientific">Flagellimonas allohymeniacidonis</name>
    <dbReference type="NCBI Taxonomy" id="2517819"/>
    <lineage>
        <taxon>Bacteria</taxon>
        <taxon>Pseudomonadati</taxon>
        <taxon>Bacteroidota</taxon>
        <taxon>Flavobacteriia</taxon>
        <taxon>Flavobacteriales</taxon>
        <taxon>Flavobacteriaceae</taxon>
        <taxon>Flagellimonas</taxon>
    </lineage>
</organism>
<dbReference type="Pfam" id="PF13585">
    <property type="entry name" value="CHU_C"/>
    <property type="match status" value="1"/>
</dbReference>
<protein>
    <submittedName>
        <fullName evidence="3">Gliding motility-associated C-terminal domain-containing protein</fullName>
    </submittedName>
</protein>
<dbReference type="RefSeq" id="WP_130614491.1">
    <property type="nucleotide sequence ID" value="NZ_SGIU01000002.1"/>
</dbReference>
<accession>A0A4Q8QEH2</accession>
<dbReference type="Proteomes" id="UP000291981">
    <property type="component" value="Unassembled WGS sequence"/>
</dbReference>
<dbReference type="EMBL" id="SGIU01000002">
    <property type="protein sequence ID" value="TAI47568.1"/>
    <property type="molecule type" value="Genomic_DNA"/>
</dbReference>
<feature type="signal peptide" evidence="1">
    <location>
        <begin position="1"/>
        <end position="27"/>
    </location>
</feature>
<dbReference type="InterPro" id="IPR013783">
    <property type="entry name" value="Ig-like_fold"/>
</dbReference>
<evidence type="ECO:0000259" key="2">
    <source>
        <dbReference type="PROSITE" id="PS50835"/>
    </source>
</evidence>
<dbReference type="PROSITE" id="PS50835">
    <property type="entry name" value="IG_LIKE"/>
    <property type="match status" value="1"/>
</dbReference>
<keyword evidence="4" id="KW-1185">Reference proteome</keyword>
<dbReference type="SUPFAM" id="SSF48726">
    <property type="entry name" value="Immunoglobulin"/>
    <property type="match status" value="1"/>
</dbReference>
<evidence type="ECO:0000313" key="4">
    <source>
        <dbReference type="Proteomes" id="UP000291981"/>
    </source>
</evidence>
<sequence>MKKTSSTFSILAIAIVLIALSPMGINAQVLNQPEAAPNPNLGTTSAWTAACASDSFNEYFVNFTWSPPLVASNNEFILELSDSNGNFGSPLELDRVTDKNTVFDFDFQFAVPTTTRGENYRMRVRSTNPAKTSPPSVAYPMHYVDFDSPLLISEDGNGTIPPGGTIQQCSGSSVTLAAHNIPNPETYQYNWYRSGTPLSEKSHEITVSTPGMYYVELDYGSVCSGSANTQSNTIEITTGSASGIAINGASTVSLCAGDPYTLVSNISGLGLTYTWYKDGSVVAGPTLEGHTFNINTSVSGFEGNYEVEIEGPSTCLERSSAVTIQNLGSLQVTRQNDADIVLLPGQNTTLSVTTTASTPTYQWYKDGTPITGETNSTLNINDTGVYFVRVTETGGPCAGAPVDSESTTVASPDSFEFVVEFVGSYGPCQNTEATLNLSTINAVSALGAKTNVTSDLESSFAYQWSYEGNTLGGETSRTLTVSDQSNNGQYVLNGVLNTYNVASNTLEVRLASDEILNIASNSTILCVGADPITINTFRALSGETFEWQRNGTVVDTSNEVLVATEVGTYQLVIRTNACPIVSNEIEIQLFDESLLVLDSPENIIIIEGETETVTASGASSYEWFDANNNLLGTLDSFSFDQEGEYLLVADFGNCSVSRVITVSFRDTFAIPNVITANGDGINDLWVLPNTFSRDPQVLVTIFDERGREVFSQFNYENNWPESTTSFSQQNMIFYYKVTKEGKSLKQGTITVIK</sequence>
<feature type="chain" id="PRO_5020434803" evidence="1">
    <location>
        <begin position="28"/>
        <end position="753"/>
    </location>
</feature>
<dbReference type="Gene3D" id="2.60.40.10">
    <property type="entry name" value="Immunoglobulins"/>
    <property type="match status" value="2"/>
</dbReference>
<dbReference type="InterPro" id="IPR036179">
    <property type="entry name" value="Ig-like_dom_sf"/>
</dbReference>
<dbReference type="AlphaFoldDB" id="A0A4Q8QEH2"/>
<evidence type="ECO:0000313" key="3">
    <source>
        <dbReference type="EMBL" id="TAI47568.1"/>
    </source>
</evidence>
<feature type="domain" description="Ig-like" evidence="2">
    <location>
        <begin position="312"/>
        <end position="410"/>
    </location>
</feature>
<reference evidence="3 4" key="1">
    <citation type="submission" date="2019-02" db="EMBL/GenBank/DDBJ databases">
        <title>Draft genome sequence of Muricauda sp. 176CP4-71.</title>
        <authorList>
            <person name="Park J.-S."/>
        </authorList>
    </citation>
    <scope>NUCLEOTIDE SEQUENCE [LARGE SCALE GENOMIC DNA]</scope>
    <source>
        <strain evidence="3 4">176CP4-71</strain>
    </source>
</reference>
<name>A0A4Q8QEH2_9FLAO</name>